<dbReference type="EMBL" id="CAJOBI010110751">
    <property type="protein sequence ID" value="CAF4631901.1"/>
    <property type="molecule type" value="Genomic_DNA"/>
</dbReference>
<organism evidence="4 5">
    <name type="scientific">Rotaria magnacalcarata</name>
    <dbReference type="NCBI Taxonomy" id="392030"/>
    <lineage>
        <taxon>Eukaryota</taxon>
        <taxon>Metazoa</taxon>
        <taxon>Spiralia</taxon>
        <taxon>Gnathifera</taxon>
        <taxon>Rotifera</taxon>
        <taxon>Eurotatoria</taxon>
        <taxon>Bdelloidea</taxon>
        <taxon>Philodinida</taxon>
        <taxon>Philodinidae</taxon>
        <taxon>Rotaria</taxon>
    </lineage>
</organism>
<keyword evidence="3" id="KW-0472">Membrane</keyword>
<evidence type="ECO:0000256" key="1">
    <source>
        <dbReference type="ARBA" id="ARBA00022692"/>
    </source>
</evidence>
<dbReference type="Gene3D" id="1.20.1560.10">
    <property type="entry name" value="ABC transporter type 1, transmembrane domain"/>
    <property type="match status" value="1"/>
</dbReference>
<evidence type="ECO:0000256" key="3">
    <source>
        <dbReference type="ARBA" id="ARBA00023136"/>
    </source>
</evidence>
<dbReference type="InterPro" id="IPR036640">
    <property type="entry name" value="ABC1_TM_sf"/>
</dbReference>
<evidence type="ECO:0000313" key="4">
    <source>
        <dbReference type="EMBL" id="CAF4631901.1"/>
    </source>
</evidence>
<feature type="non-terminal residue" evidence="4">
    <location>
        <position position="1"/>
    </location>
</feature>
<keyword evidence="1" id="KW-0812">Transmembrane</keyword>
<evidence type="ECO:0000313" key="5">
    <source>
        <dbReference type="Proteomes" id="UP000676336"/>
    </source>
</evidence>
<proteinExistence type="predicted"/>
<gene>
    <name evidence="4" type="ORF">SMN809_LOCUS40322</name>
</gene>
<dbReference type="GO" id="GO:0016020">
    <property type="term" value="C:membrane"/>
    <property type="evidence" value="ECO:0007669"/>
    <property type="project" value="InterPro"/>
</dbReference>
<accession>A0A8S2ZHE0</accession>
<comment type="caution">
    <text evidence="4">The sequence shown here is derived from an EMBL/GenBank/DDBJ whole genome shotgun (WGS) entry which is preliminary data.</text>
</comment>
<sequence>FGAQMVSKQQETYTQAGQLAEQALSAVKTVFAFNGSDFELKR</sequence>
<name>A0A8S2ZHE0_9BILA</name>
<protein>
    <submittedName>
        <fullName evidence="4">Uncharacterized protein</fullName>
    </submittedName>
</protein>
<evidence type="ECO:0000256" key="2">
    <source>
        <dbReference type="ARBA" id="ARBA00022989"/>
    </source>
</evidence>
<dbReference type="AlphaFoldDB" id="A0A8S2ZHE0"/>
<dbReference type="Proteomes" id="UP000676336">
    <property type="component" value="Unassembled WGS sequence"/>
</dbReference>
<reference evidence="4" key="1">
    <citation type="submission" date="2021-02" db="EMBL/GenBank/DDBJ databases">
        <authorList>
            <person name="Nowell W R."/>
        </authorList>
    </citation>
    <scope>NUCLEOTIDE SEQUENCE</scope>
</reference>
<keyword evidence="2" id="KW-1133">Transmembrane helix</keyword>
<dbReference type="GO" id="GO:0005524">
    <property type="term" value="F:ATP binding"/>
    <property type="evidence" value="ECO:0007669"/>
    <property type="project" value="InterPro"/>
</dbReference>